<dbReference type="InterPro" id="IPR004360">
    <property type="entry name" value="Glyas_Fos-R_dOase_dom"/>
</dbReference>
<evidence type="ECO:0000313" key="2">
    <source>
        <dbReference type="EMBL" id="MDR7347780.1"/>
    </source>
</evidence>
<evidence type="ECO:0000313" key="3">
    <source>
        <dbReference type="Proteomes" id="UP001183794"/>
    </source>
</evidence>
<organism evidence="2 3">
    <name type="scientific">Enteractinococcus fodinae</name>
    <dbReference type="NCBI Taxonomy" id="684663"/>
    <lineage>
        <taxon>Bacteria</taxon>
        <taxon>Bacillati</taxon>
        <taxon>Actinomycetota</taxon>
        <taxon>Actinomycetes</taxon>
        <taxon>Micrococcales</taxon>
        <taxon>Micrococcaceae</taxon>
    </lineage>
</organism>
<dbReference type="InterPro" id="IPR037523">
    <property type="entry name" value="VOC_core"/>
</dbReference>
<evidence type="ECO:0000259" key="1">
    <source>
        <dbReference type="PROSITE" id="PS51819"/>
    </source>
</evidence>
<protein>
    <submittedName>
        <fullName evidence="2">Enzyme related to lactoylglutathione lyase</fullName>
    </submittedName>
</protein>
<reference evidence="2 3" key="1">
    <citation type="submission" date="2023-07" db="EMBL/GenBank/DDBJ databases">
        <title>Sequencing the genomes of 1000 actinobacteria strains.</title>
        <authorList>
            <person name="Klenk H.-P."/>
        </authorList>
    </citation>
    <scope>NUCLEOTIDE SEQUENCE [LARGE SCALE GENOMIC DNA]</scope>
    <source>
        <strain evidence="2 3">DSM 22966</strain>
    </source>
</reference>
<keyword evidence="2" id="KW-0456">Lyase</keyword>
<keyword evidence="3" id="KW-1185">Reference proteome</keyword>
<proteinExistence type="predicted"/>
<comment type="caution">
    <text evidence="2">The sequence shown here is derived from an EMBL/GenBank/DDBJ whole genome shotgun (WGS) entry which is preliminary data.</text>
</comment>
<dbReference type="RefSeq" id="WP_310174377.1">
    <property type="nucleotide sequence ID" value="NZ_BAABHE010000002.1"/>
</dbReference>
<dbReference type="GO" id="GO:0016829">
    <property type="term" value="F:lyase activity"/>
    <property type="evidence" value="ECO:0007669"/>
    <property type="project" value="UniProtKB-KW"/>
</dbReference>
<sequence length="139" mass="15586">MEILSGRTLLRPRDPAASHAFYGQTLGLAVHREFGPPDSPSRVYFCGNGLLEVAGHATPRDDSGAPPISLWFQVRDVVAEYNRLRNLGVTLLREPKTEPWGLQEAWIADPDGVEIVLVQIPIDHPLRQDQRPIESLQWD</sequence>
<dbReference type="Pfam" id="PF00903">
    <property type="entry name" value="Glyoxalase"/>
    <property type="match status" value="1"/>
</dbReference>
<dbReference type="InterPro" id="IPR029068">
    <property type="entry name" value="Glyas_Bleomycin-R_OHBP_Dase"/>
</dbReference>
<name>A0ABU2B2E2_9MICC</name>
<accession>A0ABU2B2E2</accession>
<feature type="domain" description="VOC" evidence="1">
    <location>
        <begin position="2"/>
        <end position="120"/>
    </location>
</feature>
<dbReference type="SUPFAM" id="SSF54593">
    <property type="entry name" value="Glyoxalase/Bleomycin resistance protein/Dihydroxybiphenyl dioxygenase"/>
    <property type="match status" value="1"/>
</dbReference>
<dbReference type="Proteomes" id="UP001183794">
    <property type="component" value="Unassembled WGS sequence"/>
</dbReference>
<dbReference type="EMBL" id="JAVDYJ010000001">
    <property type="protein sequence ID" value="MDR7347780.1"/>
    <property type="molecule type" value="Genomic_DNA"/>
</dbReference>
<gene>
    <name evidence="2" type="ORF">J2S62_002037</name>
</gene>
<dbReference type="PROSITE" id="PS51819">
    <property type="entry name" value="VOC"/>
    <property type="match status" value="1"/>
</dbReference>
<dbReference type="Gene3D" id="3.10.180.10">
    <property type="entry name" value="2,3-Dihydroxybiphenyl 1,2-Dioxygenase, domain 1"/>
    <property type="match status" value="1"/>
</dbReference>